<reference evidence="2" key="1">
    <citation type="journal article" date="2023" name="G3 (Bethesda)">
        <title>Genome assembly and association tests identify interacting loci associated with vigor, precocity, and sex in interspecific pistachio rootstocks.</title>
        <authorList>
            <person name="Palmer W."/>
            <person name="Jacygrad E."/>
            <person name="Sagayaradj S."/>
            <person name="Cavanaugh K."/>
            <person name="Han R."/>
            <person name="Bertier L."/>
            <person name="Beede B."/>
            <person name="Kafkas S."/>
            <person name="Golino D."/>
            <person name="Preece J."/>
            <person name="Michelmore R."/>
        </authorList>
    </citation>
    <scope>NUCLEOTIDE SEQUENCE [LARGE SCALE GENOMIC DNA]</scope>
</reference>
<proteinExistence type="predicted"/>
<organism evidence="1 2">
    <name type="scientific">Pistacia integerrima</name>
    <dbReference type="NCBI Taxonomy" id="434235"/>
    <lineage>
        <taxon>Eukaryota</taxon>
        <taxon>Viridiplantae</taxon>
        <taxon>Streptophyta</taxon>
        <taxon>Embryophyta</taxon>
        <taxon>Tracheophyta</taxon>
        <taxon>Spermatophyta</taxon>
        <taxon>Magnoliopsida</taxon>
        <taxon>eudicotyledons</taxon>
        <taxon>Gunneridae</taxon>
        <taxon>Pentapetalae</taxon>
        <taxon>rosids</taxon>
        <taxon>malvids</taxon>
        <taxon>Sapindales</taxon>
        <taxon>Anacardiaceae</taxon>
        <taxon>Pistacia</taxon>
    </lineage>
</organism>
<evidence type="ECO:0000313" key="1">
    <source>
        <dbReference type="EMBL" id="KAJ0052310.1"/>
    </source>
</evidence>
<dbReference type="Proteomes" id="UP001163603">
    <property type="component" value="Chromosome 1"/>
</dbReference>
<gene>
    <name evidence="1" type="ORF">Pint_00883</name>
</gene>
<keyword evidence="2" id="KW-1185">Reference proteome</keyword>
<accession>A0ACC0ZJW0</accession>
<dbReference type="EMBL" id="CM047736">
    <property type="protein sequence ID" value="KAJ0052310.1"/>
    <property type="molecule type" value="Genomic_DNA"/>
</dbReference>
<sequence>MMTLEKWPSKKTTLRITSLTRLTRTVSRSPESIGTLPPKGFMDPRFLRNQRYARKHNKKNGESAAEED</sequence>
<name>A0ACC0ZJW0_9ROSI</name>
<comment type="caution">
    <text evidence="1">The sequence shown here is derived from an EMBL/GenBank/DDBJ whole genome shotgun (WGS) entry which is preliminary data.</text>
</comment>
<protein>
    <submittedName>
        <fullName evidence="1">Uncharacterized protein</fullName>
    </submittedName>
</protein>
<evidence type="ECO:0000313" key="2">
    <source>
        <dbReference type="Proteomes" id="UP001163603"/>
    </source>
</evidence>